<dbReference type="PROSITE" id="PS50103">
    <property type="entry name" value="ZF_C3H1"/>
    <property type="match status" value="2"/>
</dbReference>
<evidence type="ECO:0000256" key="3">
    <source>
        <dbReference type="ARBA" id="ARBA00022771"/>
    </source>
</evidence>
<dbReference type="EMBL" id="UZAN01040712">
    <property type="protein sequence ID" value="VDP70658.1"/>
    <property type="molecule type" value="Genomic_DNA"/>
</dbReference>
<evidence type="ECO:0000256" key="2">
    <source>
        <dbReference type="ARBA" id="ARBA00022737"/>
    </source>
</evidence>
<dbReference type="OrthoDB" id="410307at2759"/>
<evidence type="ECO:0000256" key="4">
    <source>
        <dbReference type="ARBA" id="ARBA00022833"/>
    </source>
</evidence>
<evidence type="ECO:0000256" key="5">
    <source>
        <dbReference type="PROSITE-ProRule" id="PRU00723"/>
    </source>
</evidence>
<dbReference type="InterPro" id="IPR000571">
    <property type="entry name" value="Znf_CCCH"/>
</dbReference>
<feature type="domain" description="C3H1-type" evidence="6">
    <location>
        <begin position="282"/>
        <end position="310"/>
    </location>
</feature>
<reference evidence="9" key="1">
    <citation type="submission" date="2016-06" db="UniProtKB">
        <authorList>
            <consortium name="WormBaseParasite"/>
        </authorList>
    </citation>
    <scope>IDENTIFICATION</scope>
</reference>
<dbReference type="SUPFAM" id="SSF90229">
    <property type="entry name" value="CCCH zinc finger"/>
    <property type="match status" value="2"/>
</dbReference>
<keyword evidence="4 5" id="KW-0862">Zinc</keyword>
<evidence type="ECO:0000259" key="6">
    <source>
        <dbReference type="PROSITE" id="PS50103"/>
    </source>
</evidence>
<dbReference type="Gene3D" id="6.10.250.3220">
    <property type="match status" value="1"/>
</dbReference>
<proteinExistence type="predicted"/>
<keyword evidence="8" id="KW-1185">Reference proteome</keyword>
<feature type="zinc finger region" description="C3H1-type" evidence="5">
    <location>
        <begin position="282"/>
        <end position="310"/>
    </location>
</feature>
<dbReference type="GO" id="GO:0003729">
    <property type="term" value="F:mRNA binding"/>
    <property type="evidence" value="ECO:0007669"/>
    <property type="project" value="InterPro"/>
</dbReference>
<dbReference type="WBParaSite" id="ECPE_0000381601-mRNA-1">
    <property type="protein sequence ID" value="ECPE_0000381601-mRNA-1"/>
    <property type="gene ID" value="ECPE_0000381601"/>
</dbReference>
<dbReference type="InterPro" id="IPR045877">
    <property type="entry name" value="ZFP36-like"/>
</dbReference>
<gene>
    <name evidence="7" type="ORF">ECPE_LOCUS3811</name>
</gene>
<dbReference type="InterPro" id="IPR036855">
    <property type="entry name" value="Znf_CCCH_sf"/>
</dbReference>
<keyword evidence="2" id="KW-0677">Repeat</keyword>
<dbReference type="PANTHER" id="PTHR12547:SF18">
    <property type="entry name" value="PROTEIN TIS11"/>
    <property type="match status" value="1"/>
</dbReference>
<keyword evidence="1 5" id="KW-0479">Metal-binding</keyword>
<feature type="zinc finger region" description="C3H1-type" evidence="5">
    <location>
        <begin position="244"/>
        <end position="272"/>
    </location>
</feature>
<keyword evidence="3 5" id="KW-0863">Zinc-finger</keyword>
<evidence type="ECO:0000313" key="9">
    <source>
        <dbReference type="WBParaSite" id="ECPE_0000381601-mRNA-1"/>
    </source>
</evidence>
<reference evidence="7 8" key="2">
    <citation type="submission" date="2018-11" db="EMBL/GenBank/DDBJ databases">
        <authorList>
            <consortium name="Pathogen Informatics"/>
        </authorList>
    </citation>
    <scope>NUCLEOTIDE SEQUENCE [LARGE SCALE GENOMIC DNA]</scope>
    <source>
        <strain evidence="7 8">Egypt</strain>
    </source>
</reference>
<name>A0A183AA26_9TREM</name>
<organism evidence="9">
    <name type="scientific">Echinostoma caproni</name>
    <dbReference type="NCBI Taxonomy" id="27848"/>
    <lineage>
        <taxon>Eukaryota</taxon>
        <taxon>Metazoa</taxon>
        <taxon>Spiralia</taxon>
        <taxon>Lophotrochozoa</taxon>
        <taxon>Platyhelminthes</taxon>
        <taxon>Trematoda</taxon>
        <taxon>Digenea</taxon>
        <taxon>Plagiorchiida</taxon>
        <taxon>Echinostomata</taxon>
        <taxon>Echinostomatoidea</taxon>
        <taxon>Echinostomatidae</taxon>
        <taxon>Echinostoma</taxon>
    </lineage>
</organism>
<dbReference type="Pfam" id="PF00642">
    <property type="entry name" value="zf-CCCH"/>
    <property type="match status" value="2"/>
</dbReference>
<dbReference type="Gene3D" id="4.10.1000.10">
    <property type="entry name" value="Zinc finger, CCCH-type"/>
    <property type="match status" value="1"/>
</dbReference>
<evidence type="ECO:0000256" key="1">
    <source>
        <dbReference type="ARBA" id="ARBA00022723"/>
    </source>
</evidence>
<accession>A0A183AA26</accession>
<evidence type="ECO:0000313" key="8">
    <source>
        <dbReference type="Proteomes" id="UP000272942"/>
    </source>
</evidence>
<feature type="domain" description="C3H1-type" evidence="6">
    <location>
        <begin position="244"/>
        <end position="272"/>
    </location>
</feature>
<sequence>MGGYDDCTRVQLNGVRGLVRMDRLPDSQQCKYIDGTESMLYRNLEESMCRMTLTDINIPTTVSTSHFMPDDLRAIVETAWTACTQDPSGEMLGSELVQSPVSVQSSSRSFSPTADTVKPNDSLEHILSILKAHTHTSTSVTCQSPGRVLLPHNVISCETSRGDSNSPWDGFHDSASHNTCIRPKMRPLLRQRESYITPVGRVNHIDFMTAPSRASTPLPAVPKPMQVHRRQIAPRKQDAIYNARYKTQPCLHYQKYKRCPLGDNCHFAHGPEELLHPQMHPKYRTRVCLNYAQTGVCPFGKHCYFLHASPSPHLYQSSKDANSELLMCPNLSVRLDQRHTVCGT</sequence>
<dbReference type="AlphaFoldDB" id="A0A183AA26"/>
<dbReference type="PANTHER" id="PTHR12547">
    <property type="entry name" value="CCCH ZINC FINGER/TIS11-RELATED"/>
    <property type="match status" value="1"/>
</dbReference>
<dbReference type="SMART" id="SM00356">
    <property type="entry name" value="ZnF_C3H1"/>
    <property type="match status" value="2"/>
</dbReference>
<protein>
    <submittedName>
        <fullName evidence="9">C3H1-type domain-containing protein</fullName>
    </submittedName>
</protein>
<dbReference type="GO" id="GO:0008270">
    <property type="term" value="F:zinc ion binding"/>
    <property type="evidence" value="ECO:0007669"/>
    <property type="project" value="UniProtKB-KW"/>
</dbReference>
<dbReference type="Proteomes" id="UP000272942">
    <property type="component" value="Unassembled WGS sequence"/>
</dbReference>
<evidence type="ECO:0000313" key="7">
    <source>
        <dbReference type="EMBL" id="VDP70658.1"/>
    </source>
</evidence>